<dbReference type="GO" id="GO:0004222">
    <property type="term" value="F:metalloendopeptidase activity"/>
    <property type="evidence" value="ECO:0007669"/>
    <property type="project" value="InterPro"/>
</dbReference>
<dbReference type="Pfam" id="PF05193">
    <property type="entry name" value="Peptidase_M16_C"/>
    <property type="match status" value="2"/>
</dbReference>
<reference evidence="7 8" key="2">
    <citation type="submission" date="2019-01" db="EMBL/GenBank/DDBJ databases">
        <title>Tautonia sociabilis, a novel thermotolerant planctomycete of Isosphaeraceae family, isolated from a 4000 m deep subterranean habitat.</title>
        <authorList>
            <person name="Kovaleva O.L."/>
            <person name="Elcheninov A.G."/>
            <person name="Van Heerden E."/>
            <person name="Toshchakov S.V."/>
            <person name="Novikov A."/>
            <person name="Bonch-Osmolovskaya E.A."/>
            <person name="Kublanov I.V."/>
        </authorList>
    </citation>
    <scope>NUCLEOTIDE SEQUENCE [LARGE SCALE GENOMIC DNA]</scope>
    <source>
        <strain evidence="7 8">GM2012</strain>
    </source>
</reference>
<dbReference type="AlphaFoldDB" id="A0A432MNY8"/>
<dbReference type="OrthoDB" id="9811314at2"/>
<feature type="domain" description="Peptidase M16 N-terminal" evidence="5">
    <location>
        <begin position="485"/>
        <end position="593"/>
    </location>
</feature>
<dbReference type="PANTHER" id="PTHR11851">
    <property type="entry name" value="METALLOPROTEASE"/>
    <property type="match status" value="1"/>
</dbReference>
<comment type="caution">
    <text evidence="7">The sequence shown here is derived from an EMBL/GenBank/DDBJ whole genome shotgun (WGS) entry which is preliminary data.</text>
</comment>
<dbReference type="EMBL" id="RYZH01000007">
    <property type="protein sequence ID" value="RUL88788.1"/>
    <property type="molecule type" value="Genomic_DNA"/>
</dbReference>
<dbReference type="Pfam" id="PF00675">
    <property type="entry name" value="Peptidase_M16"/>
    <property type="match status" value="2"/>
</dbReference>
<accession>A0A432MNY8</accession>
<comment type="similarity">
    <text evidence="2 3">Belongs to the peptidase M16 family.</text>
</comment>
<organism evidence="7 8">
    <name type="scientific">Tautonia sociabilis</name>
    <dbReference type="NCBI Taxonomy" id="2080755"/>
    <lineage>
        <taxon>Bacteria</taxon>
        <taxon>Pseudomonadati</taxon>
        <taxon>Planctomycetota</taxon>
        <taxon>Planctomycetia</taxon>
        <taxon>Isosphaerales</taxon>
        <taxon>Isosphaeraceae</taxon>
        <taxon>Tautonia</taxon>
    </lineage>
</organism>
<evidence type="ECO:0000313" key="7">
    <source>
        <dbReference type="EMBL" id="RUL88788.1"/>
    </source>
</evidence>
<dbReference type="Proteomes" id="UP000280296">
    <property type="component" value="Unassembled WGS sequence"/>
</dbReference>
<evidence type="ECO:0000256" key="3">
    <source>
        <dbReference type="RuleBase" id="RU004447"/>
    </source>
</evidence>
<evidence type="ECO:0000256" key="2">
    <source>
        <dbReference type="ARBA" id="ARBA00007261"/>
    </source>
</evidence>
<keyword evidence="8" id="KW-1185">Reference proteome</keyword>
<protein>
    <submittedName>
        <fullName evidence="7">Insulinase family protein</fullName>
    </submittedName>
</protein>
<evidence type="ECO:0000259" key="5">
    <source>
        <dbReference type="Pfam" id="PF00675"/>
    </source>
</evidence>
<dbReference type="RefSeq" id="WP_126724276.1">
    <property type="nucleotide sequence ID" value="NZ_RYZH01000007.1"/>
</dbReference>
<dbReference type="PANTHER" id="PTHR11851:SF49">
    <property type="entry name" value="MITOCHONDRIAL-PROCESSING PEPTIDASE SUBUNIT ALPHA"/>
    <property type="match status" value="1"/>
</dbReference>
<dbReference type="InterPro" id="IPR011249">
    <property type="entry name" value="Metalloenz_LuxS/M16"/>
</dbReference>
<dbReference type="InterPro" id="IPR007863">
    <property type="entry name" value="Peptidase_M16_C"/>
</dbReference>
<comment type="cofactor">
    <cofactor evidence="1">
        <name>Zn(2+)</name>
        <dbReference type="ChEBI" id="CHEBI:29105"/>
    </cofactor>
</comment>
<feature type="region of interest" description="Disordered" evidence="4">
    <location>
        <begin position="678"/>
        <end position="700"/>
    </location>
</feature>
<evidence type="ECO:0000313" key="8">
    <source>
        <dbReference type="Proteomes" id="UP000280296"/>
    </source>
</evidence>
<reference evidence="7 8" key="1">
    <citation type="submission" date="2018-12" db="EMBL/GenBank/DDBJ databases">
        <authorList>
            <person name="Toschakov S.V."/>
        </authorList>
    </citation>
    <scope>NUCLEOTIDE SEQUENCE [LARGE SCALE GENOMIC DNA]</scope>
    <source>
        <strain evidence="7 8">GM2012</strain>
    </source>
</reference>
<feature type="domain" description="Peptidase M16 C-terminal" evidence="6">
    <location>
        <begin position="182"/>
        <end position="361"/>
    </location>
</feature>
<dbReference type="SUPFAM" id="SSF63411">
    <property type="entry name" value="LuxS/MPP-like metallohydrolase"/>
    <property type="match status" value="4"/>
</dbReference>
<feature type="domain" description="Peptidase M16 C-terminal" evidence="6">
    <location>
        <begin position="632"/>
        <end position="812"/>
    </location>
</feature>
<dbReference type="Gene3D" id="3.30.830.10">
    <property type="entry name" value="Metalloenzyme, LuxS/M16 peptidase-like"/>
    <property type="match status" value="4"/>
</dbReference>
<feature type="region of interest" description="Disordered" evidence="4">
    <location>
        <begin position="221"/>
        <end position="246"/>
    </location>
</feature>
<sequence length="896" mass="98768">MARRRTAEALPNRVGDLPVVERTLPNGLRALVLPRPRAAVVVCDLFYPVGSVDEPPGKTGLAHFVEHMLFKGTKRFPKGQLDRLTFVSAGEVNAETDEDCTHYWFRFPRDRWELALDLEADRMRGALFDPIEVEAERRVIEEERARELDSPAGRLDEQFLLQSYRSHPYRNPILGWPDDLADITASDLRSFYDRHYRPDGAVLVLAGDLDPEPTLDAVSSRFGSIPAGRPRRPKGPAGEPPQRERRRFELVEPDAIARGVIGWHTVPRGHADAPALGVTADLLTCGRRSRLWDALVERGRLATYVDAGHDPAHLAGQLILQVEAVPGVDPRRIEDRIREEVDRLAAEGPTPEELLRSRRRLEAAWRWQQDDLPGLAGGLGITSLWGRWTDWPEAHRAALDVSADDVRRVASSYLSLEGETVGWSLPRAGRAEIVLMPSVAPSPPGLSSARSAAASVAAAPASLITSAPTLPDYRPRSRVLSNGLRVITERHPGSGVVALELAIDADSTRESVPGAAYLTGRLLEEGTASRSAEEIAEAVEDVGGVLDAGSTGASLQIRAEDLALGVEVLADLVRWPTFPEDAVSWARRRIIAELRGDRDDPAFRADLLFRGLVYGDHPYARDPRGTPRQLSSLTREDVVTHHRRLFAPDHAVFVAVGDFEPRSLGALLARHFGGWEPSRSPLPPVPSPRRSTRPRTRRVDRPGEQVHLMIGHLGIERLHPDFEALAVLDHIFGAGPGFTDRLSASLRDELGLAYSVSGGMTDSADRASGMFRVYVGTGPDEADLAAAAVLDQIWALHRGEFGDAEVEQAIQYLRGSWVFDYQTVGQRCERLVDLAYYGLPLDDPIRMPDRLARLTPADVRRVARRHIDPTALVRVTYGPLRGRGRGRGRSARPECA</sequence>
<dbReference type="InterPro" id="IPR050361">
    <property type="entry name" value="MPP/UQCRC_Complex"/>
</dbReference>
<evidence type="ECO:0000256" key="4">
    <source>
        <dbReference type="SAM" id="MobiDB-lite"/>
    </source>
</evidence>
<dbReference type="GO" id="GO:0006508">
    <property type="term" value="P:proteolysis"/>
    <property type="evidence" value="ECO:0007669"/>
    <property type="project" value="InterPro"/>
</dbReference>
<dbReference type="GO" id="GO:0046872">
    <property type="term" value="F:metal ion binding"/>
    <property type="evidence" value="ECO:0007669"/>
    <property type="project" value="InterPro"/>
</dbReference>
<evidence type="ECO:0000256" key="1">
    <source>
        <dbReference type="ARBA" id="ARBA00001947"/>
    </source>
</evidence>
<name>A0A432MNY8_9BACT</name>
<feature type="domain" description="Peptidase M16 N-terminal" evidence="5">
    <location>
        <begin position="37"/>
        <end position="174"/>
    </location>
</feature>
<dbReference type="PROSITE" id="PS00143">
    <property type="entry name" value="INSULINASE"/>
    <property type="match status" value="1"/>
</dbReference>
<gene>
    <name evidence="7" type="ORF">TsocGM_05375</name>
</gene>
<evidence type="ECO:0000259" key="6">
    <source>
        <dbReference type="Pfam" id="PF05193"/>
    </source>
</evidence>
<dbReference type="InterPro" id="IPR011765">
    <property type="entry name" value="Pept_M16_N"/>
</dbReference>
<proteinExistence type="inferred from homology"/>
<dbReference type="InterPro" id="IPR001431">
    <property type="entry name" value="Pept_M16_Zn_BS"/>
</dbReference>